<dbReference type="EMBL" id="AGNL01015719">
    <property type="protein sequence ID" value="EJK65519.1"/>
    <property type="molecule type" value="Genomic_DNA"/>
</dbReference>
<dbReference type="GO" id="GO:0005737">
    <property type="term" value="C:cytoplasm"/>
    <property type="evidence" value="ECO:0007669"/>
    <property type="project" value="TreeGrafter"/>
</dbReference>
<dbReference type="Gene3D" id="3.40.50.12760">
    <property type="match status" value="1"/>
</dbReference>
<organism evidence="4 5">
    <name type="scientific">Thalassiosira oceanica</name>
    <name type="common">Marine diatom</name>
    <dbReference type="NCBI Taxonomy" id="159749"/>
    <lineage>
        <taxon>Eukaryota</taxon>
        <taxon>Sar</taxon>
        <taxon>Stramenopiles</taxon>
        <taxon>Ochrophyta</taxon>
        <taxon>Bacillariophyta</taxon>
        <taxon>Coscinodiscophyceae</taxon>
        <taxon>Thalassiosirophycidae</taxon>
        <taxon>Thalassiosirales</taxon>
        <taxon>Thalassiosiraceae</taxon>
        <taxon>Thalassiosira</taxon>
    </lineage>
</organism>
<reference evidence="4 5" key="1">
    <citation type="journal article" date="2012" name="Genome Biol.">
        <title>Genome and low-iron response of an oceanic diatom adapted to chronic iron limitation.</title>
        <authorList>
            <person name="Lommer M."/>
            <person name="Specht M."/>
            <person name="Roy A.S."/>
            <person name="Kraemer L."/>
            <person name="Andreson R."/>
            <person name="Gutowska M.A."/>
            <person name="Wolf J."/>
            <person name="Bergner S.V."/>
            <person name="Schilhabel M.B."/>
            <person name="Klostermeier U.C."/>
            <person name="Beiko R.G."/>
            <person name="Rosenstiel P."/>
            <person name="Hippler M."/>
            <person name="Laroche J."/>
        </authorList>
    </citation>
    <scope>NUCLEOTIDE SEQUENCE [LARGE SCALE GENOMIC DNA]</scope>
    <source>
        <strain evidence="4 5">CCMP1005</strain>
    </source>
</reference>
<dbReference type="PANTHER" id="PTHR16121:SF0">
    <property type="entry name" value="CAP-SPECIFIC MRNA (NUCLEOSIDE-2'-O-)-METHYLTRANSFERASE 1"/>
    <property type="match status" value="1"/>
</dbReference>
<dbReference type="GO" id="GO:0016556">
    <property type="term" value="P:mRNA modification"/>
    <property type="evidence" value="ECO:0007669"/>
    <property type="project" value="UniProtKB-UniRule"/>
</dbReference>
<dbReference type="GO" id="GO:0005634">
    <property type="term" value="C:nucleus"/>
    <property type="evidence" value="ECO:0007669"/>
    <property type="project" value="UniProtKB-SubCell"/>
</dbReference>
<dbReference type="GO" id="GO:0003676">
    <property type="term" value="F:nucleic acid binding"/>
    <property type="evidence" value="ECO:0007669"/>
    <property type="project" value="UniProtKB-UniRule"/>
</dbReference>
<evidence type="ECO:0000256" key="2">
    <source>
        <dbReference type="SAM" id="MobiDB-lite"/>
    </source>
</evidence>
<keyword evidence="5" id="KW-1185">Reference proteome</keyword>
<gene>
    <name evidence="4" type="ORF">THAOC_13607</name>
</gene>
<dbReference type="OMA" id="KMFGFRE"/>
<dbReference type="AlphaFoldDB" id="K0SKN6"/>
<evidence type="ECO:0000313" key="5">
    <source>
        <dbReference type="Proteomes" id="UP000266841"/>
    </source>
</evidence>
<comment type="catalytic activity">
    <reaction evidence="1">
        <text>a 5'-end (N(7)-methyl 5'-triphosphoguanosine)-ribonucleoside in mRNA + S-adenosyl-L-methionine = a 5'-end (N(7)-methyl 5'-triphosphoguanosine)-(2'-O-methyl-ribonucleoside) in mRNA + S-adenosyl-L-homocysteine + H(+)</text>
        <dbReference type="Rhea" id="RHEA:67020"/>
        <dbReference type="Rhea" id="RHEA-COMP:17167"/>
        <dbReference type="Rhea" id="RHEA-COMP:17168"/>
        <dbReference type="ChEBI" id="CHEBI:15378"/>
        <dbReference type="ChEBI" id="CHEBI:57856"/>
        <dbReference type="ChEBI" id="CHEBI:59789"/>
        <dbReference type="ChEBI" id="CHEBI:156461"/>
        <dbReference type="ChEBI" id="CHEBI:167609"/>
        <dbReference type="EC" id="2.1.1.57"/>
    </reaction>
</comment>
<comment type="subcellular location">
    <subcellularLocation>
        <location evidence="1">Nucleus</location>
    </subcellularLocation>
</comment>
<dbReference type="InterPro" id="IPR050851">
    <property type="entry name" value="mRNA_Cap_2O-Ribose_MeTrfase"/>
</dbReference>
<sequence>MGRKKRKRPQHDNGPSGDHDVGPPQVLSGSSRGRPSSSDTWDTRPSLPTSNWFSGGVNWISRRRIDAGDNSCDNAKMPSVPPATTSQNSILLIELNKIKNDLMPAAQRASSEKAADKEFRRSGLSQFVNRSAIKLANIDALLGFTLTTACCPRRGGGAAASPLVFADLCGAPGGFSEYIFYRLKHPVKVAIEEIDRDRLKHAVSETAPDVAGLHLELGRQNRDARAFPRSSEEAASSCLGFGMSLSGSNDDGKGVAWNMEHLKEYHLDKSHGRCQYVFQTTSGDDGTGSIYTWKNTLSLLKLISTTLGEKAPRDGLANLVVADGGFDAQRDSNCQESLAHKIVVCQTAAALSLLRVGGTFVLKMFGFRETRTRRMLSYIYECFEKMAFVKPVLSRPASAERYLVCYGYEGTGAKFEGSKWRDQMLATMDGTLYRKHTPLETLMDSFDQEMLMLNIDTCKSIIEYLEVKERGEVLHSRSNLDTRVYESAWKLR</sequence>
<keyword evidence="1" id="KW-0539">Nucleus</keyword>
<dbReference type="PANTHER" id="PTHR16121">
    <property type="entry name" value="CAP-SPECIFIC MRNA (NUCLEOSIDE-2'-O-)-METHYLTRANSFERASE 1-RELATED"/>
    <property type="match status" value="1"/>
</dbReference>
<accession>K0SKN6</accession>
<comment type="function">
    <text evidence="1">S-adenosyl-L-methionine-dependent methyltransferase that mediates RNA cap1 2'-O-ribose methylation to the 5'-cap structure of RNAs. Methylates the ribose of the first nucleotide of a m(7)GpppG-capped mRNA to produce m(7)GpppNmp (cap1).</text>
</comment>
<dbReference type="eggNOG" id="KOG3673">
    <property type="taxonomic scope" value="Eukaryota"/>
</dbReference>
<dbReference type="InterPro" id="IPR029063">
    <property type="entry name" value="SAM-dependent_MTases_sf"/>
</dbReference>
<name>K0SKN6_THAOC</name>
<dbReference type="OrthoDB" id="10251234at2759"/>
<feature type="region of interest" description="Disordered" evidence="2">
    <location>
        <begin position="1"/>
        <end position="47"/>
    </location>
</feature>
<dbReference type="Proteomes" id="UP000266841">
    <property type="component" value="Unassembled WGS sequence"/>
</dbReference>
<feature type="domain" description="Ribosomal RNA methyltransferase FtsJ" evidence="3">
    <location>
        <begin position="127"/>
        <end position="190"/>
    </location>
</feature>
<dbReference type="GO" id="GO:0006370">
    <property type="term" value="P:7-methylguanosine mRNA capping"/>
    <property type="evidence" value="ECO:0007669"/>
    <property type="project" value="UniProtKB-UniRule"/>
</dbReference>
<dbReference type="GO" id="GO:0004483">
    <property type="term" value="F:methyltransferase cap1 activity"/>
    <property type="evidence" value="ECO:0007669"/>
    <property type="project" value="UniProtKB-UniRule"/>
</dbReference>
<dbReference type="GO" id="GO:0032259">
    <property type="term" value="P:methylation"/>
    <property type="evidence" value="ECO:0007669"/>
    <property type="project" value="UniProtKB-KW"/>
</dbReference>
<evidence type="ECO:0000256" key="1">
    <source>
        <dbReference type="RuleBase" id="RU368012"/>
    </source>
</evidence>
<dbReference type="EC" id="2.1.1.57" evidence="1"/>
<comment type="caution">
    <text evidence="4">The sequence shown here is derived from an EMBL/GenBank/DDBJ whole genome shotgun (WGS) entry which is preliminary data.</text>
</comment>
<evidence type="ECO:0000259" key="3">
    <source>
        <dbReference type="Pfam" id="PF01728"/>
    </source>
</evidence>
<keyword evidence="1" id="KW-0949">S-adenosyl-L-methionine</keyword>
<dbReference type="InterPro" id="IPR002877">
    <property type="entry name" value="RNA_MeTrfase_FtsJ_dom"/>
</dbReference>
<dbReference type="Pfam" id="PF01728">
    <property type="entry name" value="FtsJ"/>
    <property type="match status" value="2"/>
</dbReference>
<keyword evidence="1" id="KW-0507">mRNA processing</keyword>
<keyword evidence="1" id="KW-0808">Transferase</keyword>
<proteinExistence type="predicted"/>
<feature type="domain" description="Ribosomal RNA methyltransferase FtsJ" evidence="3">
    <location>
        <begin position="315"/>
        <end position="408"/>
    </location>
</feature>
<dbReference type="SUPFAM" id="SSF53335">
    <property type="entry name" value="S-adenosyl-L-methionine-dependent methyltransferases"/>
    <property type="match status" value="1"/>
</dbReference>
<feature type="compositionally biased region" description="Low complexity" evidence="2">
    <location>
        <begin position="28"/>
        <end position="38"/>
    </location>
</feature>
<protein>
    <recommendedName>
        <fullName evidence="1">Cap-specific mRNA (nucleoside-2'-O-)-methyltransferase 1</fullName>
        <ecNumber evidence="1">2.1.1.57</ecNumber>
    </recommendedName>
    <alternativeName>
        <fullName evidence="1">Cap1 2'O-ribose methyltransferase 1</fullName>
    </alternativeName>
</protein>
<evidence type="ECO:0000313" key="4">
    <source>
        <dbReference type="EMBL" id="EJK65519.1"/>
    </source>
</evidence>
<keyword evidence="1" id="KW-0506">mRNA capping</keyword>
<keyword evidence="1" id="KW-0489">Methyltransferase</keyword>